<dbReference type="PANTHER" id="PTHR43128">
    <property type="entry name" value="L-2-HYDROXYCARBOXYLATE DEHYDROGENASE (NAD(P)(+))"/>
    <property type="match status" value="1"/>
</dbReference>
<keyword evidence="2 4" id="KW-0560">Oxidoreductase</keyword>
<dbReference type="Gene3D" id="3.40.50.720">
    <property type="entry name" value="NAD(P)-binding Rossmann-like Domain"/>
    <property type="match status" value="1"/>
</dbReference>
<reference evidence="7 8" key="1">
    <citation type="submission" date="2021-01" db="EMBL/GenBank/DDBJ databases">
        <title>Sequencing the genomes of 1000 actinobacteria strains.</title>
        <authorList>
            <person name="Klenk H.-P."/>
        </authorList>
    </citation>
    <scope>NUCLEOTIDE SEQUENCE [LARGE SCALE GENOMIC DNA]</scope>
    <source>
        <strain evidence="7 8">DSM 13057</strain>
    </source>
</reference>
<dbReference type="PANTHER" id="PTHR43128:SF16">
    <property type="entry name" value="L-LACTATE DEHYDROGENASE"/>
    <property type="match status" value="1"/>
</dbReference>
<dbReference type="SUPFAM" id="SSF51735">
    <property type="entry name" value="NAD(P)-binding Rossmann-fold domains"/>
    <property type="match status" value="1"/>
</dbReference>
<evidence type="ECO:0000313" key="7">
    <source>
        <dbReference type="EMBL" id="MBM7470866.1"/>
    </source>
</evidence>
<evidence type="ECO:0000259" key="6">
    <source>
        <dbReference type="Pfam" id="PF02866"/>
    </source>
</evidence>
<dbReference type="PIRSF" id="PIRSF000102">
    <property type="entry name" value="Lac_mal_DH"/>
    <property type="match status" value="1"/>
</dbReference>
<keyword evidence="8" id="KW-1185">Reference proteome</keyword>
<evidence type="ECO:0000256" key="4">
    <source>
        <dbReference type="RuleBase" id="RU003369"/>
    </source>
</evidence>
<feature type="domain" description="Lactate/malate dehydrogenase C-terminal" evidence="6">
    <location>
        <begin position="148"/>
        <end position="306"/>
    </location>
</feature>
<dbReference type="Proteomes" id="UP000776164">
    <property type="component" value="Unassembled WGS sequence"/>
</dbReference>
<proteinExistence type="inferred from homology"/>
<feature type="domain" description="Lactate/malate dehydrogenase N-terminal" evidence="5">
    <location>
        <begin position="1"/>
        <end position="141"/>
    </location>
</feature>
<dbReference type="Pfam" id="PF02866">
    <property type="entry name" value="Ldh_1_C"/>
    <property type="match status" value="1"/>
</dbReference>
<dbReference type="GO" id="GO:0004459">
    <property type="term" value="F:L-lactate dehydrogenase (NAD+) activity"/>
    <property type="evidence" value="ECO:0007669"/>
    <property type="project" value="UniProtKB-EC"/>
</dbReference>
<comment type="caution">
    <text evidence="7">The sequence shown here is derived from an EMBL/GenBank/DDBJ whole genome shotgun (WGS) entry which is preliminary data.</text>
</comment>
<evidence type="ECO:0000256" key="3">
    <source>
        <dbReference type="ARBA" id="ARBA00023027"/>
    </source>
</evidence>
<dbReference type="InterPro" id="IPR036291">
    <property type="entry name" value="NAD(P)-bd_dom_sf"/>
</dbReference>
<accession>A0ABS2L307</accession>
<sequence>MKIGVIGAGAVGAATVTSLIRSASKPDIVIIDRDRSKAVGLAVDMTTAAAVYSSAHIESGGFDQLADVDIVVVTAGVNEKAGGATDRTDARGRLALIPANAEIFREIIPQIVSVAGDVPLLIVTDPPDALADLARTLAGHDRVVSTGTIIDSLRFRIRIARELKVRTADVDAYVLGEHGTSAVFAWSTARVGGVPVLDLLSTPNTSTAEVISRIETAVRFGNIEVIEGIGASQHGIGAVVGLIVDAMLRNENAVLPVASFIEEFGTTLAVPSVLSSTGVTRTLIPPLSAEERAGLERSAAILRDALTMEAR</sequence>
<name>A0ABS2L307_9MICO</name>
<gene>
    <name evidence="7" type="ORF">JOE66_000500</name>
</gene>
<protein>
    <submittedName>
        <fullName evidence="7">L-lactate dehydrogenase</fullName>
        <ecNumber evidence="7">1.1.1.27</ecNumber>
    </submittedName>
</protein>
<dbReference type="RefSeq" id="WP_205106557.1">
    <property type="nucleotide sequence ID" value="NZ_BAAAHT010000018.1"/>
</dbReference>
<evidence type="ECO:0000313" key="8">
    <source>
        <dbReference type="Proteomes" id="UP000776164"/>
    </source>
</evidence>
<dbReference type="InterPro" id="IPR001236">
    <property type="entry name" value="Lactate/malate_DH_N"/>
</dbReference>
<dbReference type="InterPro" id="IPR022383">
    <property type="entry name" value="Lactate/malate_DH_C"/>
</dbReference>
<comment type="similarity">
    <text evidence="1">Belongs to the LDH/MDH superfamily. LDH family.</text>
</comment>
<evidence type="ECO:0000256" key="2">
    <source>
        <dbReference type="ARBA" id="ARBA00023002"/>
    </source>
</evidence>
<dbReference type="Gene3D" id="3.90.110.10">
    <property type="entry name" value="Lactate dehydrogenase/glycoside hydrolase, family 4, C-terminal"/>
    <property type="match status" value="1"/>
</dbReference>
<evidence type="ECO:0000259" key="5">
    <source>
        <dbReference type="Pfam" id="PF00056"/>
    </source>
</evidence>
<organism evidence="7 8">
    <name type="scientific">Subtercola frigoramans</name>
    <dbReference type="NCBI Taxonomy" id="120298"/>
    <lineage>
        <taxon>Bacteria</taxon>
        <taxon>Bacillati</taxon>
        <taxon>Actinomycetota</taxon>
        <taxon>Actinomycetes</taxon>
        <taxon>Micrococcales</taxon>
        <taxon>Microbacteriaceae</taxon>
        <taxon>Subtercola</taxon>
    </lineage>
</organism>
<dbReference type="SUPFAM" id="SSF56327">
    <property type="entry name" value="LDH C-terminal domain-like"/>
    <property type="match status" value="1"/>
</dbReference>
<dbReference type="EMBL" id="JAFBBU010000001">
    <property type="protein sequence ID" value="MBM7470866.1"/>
    <property type="molecule type" value="Genomic_DNA"/>
</dbReference>
<dbReference type="EC" id="1.1.1.27" evidence="7"/>
<evidence type="ECO:0000256" key="1">
    <source>
        <dbReference type="ARBA" id="ARBA00006054"/>
    </source>
</evidence>
<dbReference type="Pfam" id="PF00056">
    <property type="entry name" value="Ldh_1_N"/>
    <property type="match status" value="1"/>
</dbReference>
<dbReference type="InterPro" id="IPR015955">
    <property type="entry name" value="Lactate_DH/Glyco_Ohase_4_C"/>
</dbReference>
<dbReference type="InterPro" id="IPR001557">
    <property type="entry name" value="L-lactate/malate_DH"/>
</dbReference>
<dbReference type="PRINTS" id="PR00086">
    <property type="entry name" value="LLDHDRGNASE"/>
</dbReference>
<keyword evidence="3" id="KW-0520">NAD</keyword>